<name>A0A2M8WJI5_9MICO</name>
<dbReference type="SUPFAM" id="SSF56112">
    <property type="entry name" value="Protein kinase-like (PK-like)"/>
    <property type="match status" value="1"/>
</dbReference>
<keyword evidence="4" id="KW-1185">Reference proteome</keyword>
<sequence length="597" mass="61628">MTDVGTRIVARYELDAPLPEDLAAVTSWRATDQVLGRTVRVVLLTGNHVAQTLDAARRTALLADPRLARVLDVGVETVPALDTQPAQEIDYVVCEPPSGTSVDELVATHGPFDAQQARAVVGEAATALEAARRRGLHHWALRPSAVRLDGSRVVVSGMGVDGPVSGLEAPDGNVGSQRDARDLVALLYFLMTGLWPTTALEDPWLSSAVARPARAPQTAQGASPLSSFASDAPADLVSLCADALGPGSSGPQTPGEVVDSLAPWHAVRPVGSRTSTASRSVPAPVVAPAAATTREPGPLRVPVFGATATAPEPPVRVSTHPAPAVAVASAPALAPGAAAGGASDAAAVPVAYGPADAEPPASFSAAARGVETAAPPTPDVRGADRHLFDPTRLVLGLFAAVVVVATVLGFVGITKAWEPAFVYADKKPAVAAPAATQGANDTGTAPQKTVKPEVRPVIAKGAQVDPPPQGDNNEHPEAVENAFDGDIDTYWYTRTYGTPQFGGLKDGVGYEITLEQAAPVSTIVLDTNDTGGHVEVRATTADKPTSGPVLAEATFAPETNLTFSKPVTAKSFVLWFDELPTTKDGKLRVELNEIQLS</sequence>
<feature type="compositionally biased region" description="Low complexity" evidence="1">
    <location>
        <begin position="275"/>
        <end position="293"/>
    </location>
</feature>
<dbReference type="Gene3D" id="1.10.510.10">
    <property type="entry name" value="Transferase(Phosphotransferase) domain 1"/>
    <property type="match status" value="1"/>
</dbReference>
<accession>A0A2M8WJI5</accession>
<protein>
    <recommendedName>
        <fullName evidence="5">Protein kinase domain-containing protein</fullName>
    </recommendedName>
</protein>
<feature type="region of interest" description="Disordered" evidence="1">
    <location>
        <begin position="269"/>
        <end position="293"/>
    </location>
</feature>
<keyword evidence="2" id="KW-1133">Transmembrane helix</keyword>
<organism evidence="3 4">
    <name type="scientific">Luteimicrobium subarcticum</name>
    <dbReference type="NCBI Taxonomy" id="620910"/>
    <lineage>
        <taxon>Bacteria</taxon>
        <taxon>Bacillati</taxon>
        <taxon>Actinomycetota</taxon>
        <taxon>Actinomycetes</taxon>
        <taxon>Micrococcales</taxon>
        <taxon>Luteimicrobium</taxon>
    </lineage>
</organism>
<gene>
    <name evidence="3" type="ORF">CLV34_2346</name>
</gene>
<keyword evidence="2" id="KW-0472">Membrane</keyword>
<evidence type="ECO:0000313" key="4">
    <source>
        <dbReference type="Proteomes" id="UP000231586"/>
    </source>
</evidence>
<keyword evidence="2" id="KW-0812">Transmembrane</keyword>
<dbReference type="AlphaFoldDB" id="A0A2M8WJI5"/>
<evidence type="ECO:0000256" key="1">
    <source>
        <dbReference type="SAM" id="MobiDB-lite"/>
    </source>
</evidence>
<dbReference type="EMBL" id="PGTZ01000009">
    <property type="protein sequence ID" value="PJI91082.1"/>
    <property type="molecule type" value="Genomic_DNA"/>
</dbReference>
<dbReference type="InterPro" id="IPR011009">
    <property type="entry name" value="Kinase-like_dom_sf"/>
</dbReference>
<comment type="caution">
    <text evidence="3">The sequence shown here is derived from an EMBL/GenBank/DDBJ whole genome shotgun (WGS) entry which is preliminary data.</text>
</comment>
<proteinExistence type="predicted"/>
<evidence type="ECO:0008006" key="5">
    <source>
        <dbReference type="Google" id="ProtNLM"/>
    </source>
</evidence>
<dbReference type="OrthoDB" id="9786339at2"/>
<reference evidence="3 4" key="1">
    <citation type="submission" date="2017-11" db="EMBL/GenBank/DDBJ databases">
        <title>Genomic Encyclopedia of Archaeal and Bacterial Type Strains, Phase II (KMG-II): From Individual Species to Whole Genera.</title>
        <authorList>
            <person name="Goeker M."/>
        </authorList>
    </citation>
    <scope>NUCLEOTIDE SEQUENCE [LARGE SCALE GENOMIC DNA]</scope>
    <source>
        <strain evidence="3 4">DSM 22413</strain>
    </source>
</reference>
<dbReference type="Gene3D" id="2.60.120.260">
    <property type="entry name" value="Galactose-binding domain-like"/>
    <property type="match status" value="1"/>
</dbReference>
<evidence type="ECO:0000256" key="2">
    <source>
        <dbReference type="SAM" id="Phobius"/>
    </source>
</evidence>
<dbReference type="Proteomes" id="UP000231586">
    <property type="component" value="Unassembled WGS sequence"/>
</dbReference>
<evidence type="ECO:0000313" key="3">
    <source>
        <dbReference type="EMBL" id="PJI91082.1"/>
    </source>
</evidence>
<dbReference type="RefSeq" id="WP_100350470.1">
    <property type="nucleotide sequence ID" value="NZ_PGTZ01000009.1"/>
</dbReference>
<feature type="transmembrane region" description="Helical" evidence="2">
    <location>
        <begin position="393"/>
        <end position="413"/>
    </location>
</feature>